<organism evidence="1 2">
    <name type="scientific">Sphingomonas qilianensis</name>
    <dbReference type="NCBI Taxonomy" id="1736690"/>
    <lineage>
        <taxon>Bacteria</taxon>
        <taxon>Pseudomonadati</taxon>
        <taxon>Pseudomonadota</taxon>
        <taxon>Alphaproteobacteria</taxon>
        <taxon>Sphingomonadales</taxon>
        <taxon>Sphingomonadaceae</taxon>
        <taxon>Sphingomonas</taxon>
    </lineage>
</organism>
<reference evidence="1 2" key="1">
    <citation type="submission" date="2024-05" db="EMBL/GenBank/DDBJ databases">
        <authorList>
            <person name="Liu Q."/>
            <person name="Xin Y.-H."/>
        </authorList>
    </citation>
    <scope>NUCLEOTIDE SEQUENCE [LARGE SCALE GENOMIC DNA]</scope>
    <source>
        <strain evidence="1 2">CGMCC 1.15349</strain>
    </source>
</reference>
<protein>
    <submittedName>
        <fullName evidence="1">Uncharacterized protein</fullName>
    </submittedName>
</protein>
<dbReference type="EMBL" id="JBDIMF010000001">
    <property type="protein sequence ID" value="MEN2785159.1"/>
    <property type="molecule type" value="Genomic_DNA"/>
</dbReference>
<gene>
    <name evidence="1" type="ORF">ABC969_01845</name>
</gene>
<evidence type="ECO:0000313" key="2">
    <source>
        <dbReference type="Proteomes" id="UP001404104"/>
    </source>
</evidence>
<dbReference type="RefSeq" id="WP_345862562.1">
    <property type="nucleotide sequence ID" value="NZ_JBDIMF010000001.1"/>
</dbReference>
<keyword evidence="2" id="KW-1185">Reference proteome</keyword>
<sequence>MAKAARLEQTDLRRAELETEYLGILTAALETCAAGRWGLFGHRPDKQSIAKFAPLIDELDDLAAAIDKLRDQLDVAPFTLHSDFIAARGVASPSAVGEPKQAKAWLERLAKEAAE</sequence>
<accession>A0ABU9XMW3</accession>
<name>A0ABU9XMW3_9SPHN</name>
<comment type="caution">
    <text evidence="1">The sequence shown here is derived from an EMBL/GenBank/DDBJ whole genome shotgun (WGS) entry which is preliminary data.</text>
</comment>
<proteinExistence type="predicted"/>
<dbReference type="Proteomes" id="UP001404104">
    <property type="component" value="Unassembled WGS sequence"/>
</dbReference>
<evidence type="ECO:0000313" key="1">
    <source>
        <dbReference type="EMBL" id="MEN2785159.1"/>
    </source>
</evidence>